<sequence length="618" mass="69882">MPKKQNPNDDDELVPLSANNSASSSPHDASVSKRSLTRYLAIGLIVMVGCYHLGRFTCMLEHQELLEEGHVESKSSGKSKSKKDEADHAMTPAKIAAARSAGQELLSLLDDYYQHHKGGASHILMGKGGWSKGWFDTLGKREEKMIDTMARALLNPHQSVFKIGLIGSSVAAGHDNCRYDNYPEQLIRTWQSVWNAAGMELQVQNAGQGGGCGDSHKNQVWCVQQNVSPDVDIVHYSWSYFEGNDGRNERESLVRWSHLLAKSPPVHFINVNFDTTCLWEKPDENALLNAYEEYGYNAFCMRYALINSLNRPIDRERPAEDVMFEGNHVGDGFHNYTRYYDSSEPDERRDSLGVILRNWHPGPLGFQIISDALSYTYTKALLAALERIERVMDPKTLLPTKNEEAPDAQWWKERPIVLARDLTPHDPLVCDPKYCTVDEPPKCLNLELPTFGYWGASITPPEDDLNPWKGLPQNWQTWKEGEDIRWKMVSRFEISYYEDQPEKCIFPDHCAGIRAASPQEGRVVFKLPKMEVGMIALCVCCGKEVAQAQILDNPYIEIQFNERILDNSTFDLYPEKKCVRIVNDHSGTVVGSTGHAYLSIRLLEGNMEEVTISHVITL</sequence>
<feature type="region of interest" description="Disordered" evidence="1">
    <location>
        <begin position="69"/>
        <end position="90"/>
    </location>
</feature>
<evidence type="ECO:0000256" key="1">
    <source>
        <dbReference type="SAM" id="MobiDB-lite"/>
    </source>
</evidence>
<evidence type="ECO:0000313" key="3">
    <source>
        <dbReference type="EMBL" id="CAE4635562.1"/>
    </source>
</evidence>
<dbReference type="AlphaFoldDB" id="A0A6V2KCB8"/>
<name>A0A6V2KCB8_9STRA</name>
<protein>
    <submittedName>
        <fullName evidence="3">Uncharacterized protein</fullName>
    </submittedName>
</protein>
<dbReference type="EMBL" id="HBNS01038220">
    <property type="protein sequence ID" value="CAE4635561.1"/>
    <property type="molecule type" value="Transcribed_RNA"/>
</dbReference>
<organism evidence="3">
    <name type="scientific">Ditylum brightwellii</name>
    <dbReference type="NCBI Taxonomy" id="49249"/>
    <lineage>
        <taxon>Eukaryota</taxon>
        <taxon>Sar</taxon>
        <taxon>Stramenopiles</taxon>
        <taxon>Ochrophyta</taxon>
        <taxon>Bacillariophyta</taxon>
        <taxon>Mediophyceae</taxon>
        <taxon>Lithodesmiophycidae</taxon>
        <taxon>Lithodesmiales</taxon>
        <taxon>Lithodesmiaceae</taxon>
        <taxon>Ditylum</taxon>
    </lineage>
</organism>
<evidence type="ECO:0000313" key="2">
    <source>
        <dbReference type="EMBL" id="CAE4635561.1"/>
    </source>
</evidence>
<gene>
    <name evidence="2" type="ORF">DBRI00130_LOCUS29827</name>
    <name evidence="3" type="ORF">DBRI00130_LOCUS29828</name>
</gene>
<feature type="region of interest" description="Disordered" evidence="1">
    <location>
        <begin position="1"/>
        <end position="30"/>
    </location>
</feature>
<dbReference type="EMBL" id="HBNS01038221">
    <property type="protein sequence ID" value="CAE4635562.1"/>
    <property type="molecule type" value="Transcribed_RNA"/>
</dbReference>
<reference evidence="3" key="1">
    <citation type="submission" date="2021-01" db="EMBL/GenBank/DDBJ databases">
        <authorList>
            <person name="Corre E."/>
            <person name="Pelletier E."/>
            <person name="Niang G."/>
            <person name="Scheremetjew M."/>
            <person name="Finn R."/>
            <person name="Kale V."/>
            <person name="Holt S."/>
            <person name="Cochrane G."/>
            <person name="Meng A."/>
            <person name="Brown T."/>
            <person name="Cohen L."/>
        </authorList>
    </citation>
    <scope>NUCLEOTIDE SEQUENCE</scope>
    <source>
        <strain evidence="3">GSO104</strain>
    </source>
</reference>
<accession>A0A6V2KCB8</accession>
<proteinExistence type="predicted"/>